<dbReference type="InterPro" id="IPR013098">
    <property type="entry name" value="Ig_I-set"/>
</dbReference>
<dbReference type="PROSITE" id="PS50835">
    <property type="entry name" value="IG_LIKE"/>
    <property type="match status" value="3"/>
</dbReference>
<dbReference type="SMART" id="SM00409">
    <property type="entry name" value="IG"/>
    <property type="match status" value="2"/>
</dbReference>
<proteinExistence type="predicted"/>
<protein>
    <recommendedName>
        <fullName evidence="2">Ig-like domain-containing protein</fullName>
    </recommendedName>
</protein>
<name>A0A1B6C6B1_9HEMI</name>
<dbReference type="InterPro" id="IPR013783">
    <property type="entry name" value="Ig-like_fold"/>
</dbReference>
<dbReference type="InterPro" id="IPR007110">
    <property type="entry name" value="Ig-like_dom"/>
</dbReference>
<feature type="domain" description="Ig-like" evidence="2">
    <location>
        <begin position="226"/>
        <end position="309"/>
    </location>
</feature>
<organism evidence="3">
    <name type="scientific">Clastoptera arizonana</name>
    <name type="common">Arizona spittle bug</name>
    <dbReference type="NCBI Taxonomy" id="38151"/>
    <lineage>
        <taxon>Eukaryota</taxon>
        <taxon>Metazoa</taxon>
        <taxon>Ecdysozoa</taxon>
        <taxon>Arthropoda</taxon>
        <taxon>Hexapoda</taxon>
        <taxon>Insecta</taxon>
        <taxon>Pterygota</taxon>
        <taxon>Neoptera</taxon>
        <taxon>Paraneoptera</taxon>
        <taxon>Hemiptera</taxon>
        <taxon>Auchenorrhyncha</taxon>
        <taxon>Cercopoidea</taxon>
        <taxon>Clastopteridae</taxon>
        <taxon>Clastoptera</taxon>
    </lineage>
</organism>
<dbReference type="PANTHER" id="PTHR47633">
    <property type="entry name" value="IMMUNOGLOBULIN"/>
    <property type="match status" value="1"/>
</dbReference>
<evidence type="ECO:0000259" key="2">
    <source>
        <dbReference type="PROSITE" id="PS50835"/>
    </source>
</evidence>
<feature type="domain" description="Ig-like" evidence="2">
    <location>
        <begin position="325"/>
        <end position="390"/>
    </location>
</feature>
<dbReference type="InterPro" id="IPR003598">
    <property type="entry name" value="Ig_sub2"/>
</dbReference>
<dbReference type="AlphaFoldDB" id="A0A1B6C6B1"/>
<dbReference type="SUPFAM" id="SSF48726">
    <property type="entry name" value="Immunoglobulin"/>
    <property type="match status" value="3"/>
</dbReference>
<dbReference type="FunFam" id="2.60.40.10:FF:000612">
    <property type="entry name" value="palladin isoform X1"/>
    <property type="match status" value="1"/>
</dbReference>
<dbReference type="Pfam" id="PF07679">
    <property type="entry name" value="I-set"/>
    <property type="match status" value="3"/>
</dbReference>
<dbReference type="Gene3D" id="2.60.40.10">
    <property type="entry name" value="Immunoglobulins"/>
    <property type="match status" value="3"/>
</dbReference>
<feature type="region of interest" description="Disordered" evidence="1">
    <location>
        <begin position="13"/>
        <end position="113"/>
    </location>
</feature>
<dbReference type="EMBL" id="GEDC01028459">
    <property type="protein sequence ID" value="JAS08839.1"/>
    <property type="molecule type" value="Transcribed_RNA"/>
</dbReference>
<feature type="compositionally biased region" description="Low complexity" evidence="1">
    <location>
        <begin position="27"/>
        <end position="78"/>
    </location>
</feature>
<sequence>MFLYKYIDNRYIEPTRPYTPTNRSTFSSNSNYHQSTSSNYNSTKSSSNYQTSTSNVKDTSKSSSYQSTNKYSSTNSTDTSDKRSIKKYGSKLGTTSSPSRSRSATKELVLPPDDSMCPPEIAQHLIDKTVNDGDSLELTCYIKGDPEPQVSWLKNGQILSSSDVVDLKYRNGLATLSISEVFPEDEGTYVCRAINSLGTVESKGKITVLAIPSSISRKDGEDDGAPRIVSHLSSNFVKDGDPVCLSVRIIGAQKFDVIWLHNNKEIKPSKDFQYTNTANIYKLNIAEIFPEDSGIYTCEAFNDAGESFSSCSLIVLVPNEEPKSPVFKTFPRSLTVQEGESAEFECEFKDSVSSVSWLKDGKTIEEESSKYQFVQAGKKIPNENHQQYQQ</sequence>
<dbReference type="PIRSF" id="PIRSF000615">
    <property type="entry name" value="TyrPK_CSF1-R"/>
    <property type="match status" value="1"/>
</dbReference>
<dbReference type="InterPro" id="IPR003599">
    <property type="entry name" value="Ig_sub"/>
</dbReference>
<evidence type="ECO:0000256" key="1">
    <source>
        <dbReference type="SAM" id="MobiDB-lite"/>
    </source>
</evidence>
<dbReference type="SMART" id="SM00408">
    <property type="entry name" value="IGc2"/>
    <property type="match status" value="2"/>
</dbReference>
<dbReference type="FunFam" id="2.60.40.10:FF:000097">
    <property type="entry name" value="Bent, isoform F"/>
    <property type="match status" value="1"/>
</dbReference>
<gene>
    <name evidence="3" type="ORF">g.39616</name>
</gene>
<reference evidence="3" key="1">
    <citation type="submission" date="2015-12" db="EMBL/GenBank/DDBJ databases">
        <title>De novo transcriptome assembly of four potential Pierce s Disease insect vectors from Arizona vineyards.</title>
        <authorList>
            <person name="Tassone E.E."/>
        </authorList>
    </citation>
    <scope>NUCLEOTIDE SEQUENCE</scope>
</reference>
<feature type="domain" description="Ig-like" evidence="2">
    <location>
        <begin position="119"/>
        <end position="207"/>
    </location>
</feature>
<accession>A0A1B6C6B1</accession>
<evidence type="ECO:0000313" key="3">
    <source>
        <dbReference type="EMBL" id="JAS08839.1"/>
    </source>
</evidence>
<dbReference type="InterPro" id="IPR036179">
    <property type="entry name" value="Ig-like_dom_sf"/>
</dbReference>